<dbReference type="Proteomes" id="UP000630135">
    <property type="component" value="Unassembled WGS sequence"/>
</dbReference>
<keyword evidence="3" id="KW-1185">Reference proteome</keyword>
<accession>A0AAV4K6M3</accession>
<dbReference type="RefSeq" id="WP_017870371.1">
    <property type="nucleotide sequence ID" value="NZ_BMLZ01000021.1"/>
</dbReference>
<reference evidence="2" key="1">
    <citation type="journal article" date="2014" name="Int. J. Syst. Evol. Microbiol.">
        <title>Complete genome of a new Firmicutes species belonging to the dominant human colonic microbiota ('Ruminococcus bicirculans') reveals two chromosomes and a selective capacity to utilize plant glucans.</title>
        <authorList>
            <consortium name="NISC Comparative Sequencing Program"/>
            <person name="Wegmann U."/>
            <person name="Louis P."/>
            <person name="Goesmann A."/>
            <person name="Henrissat B."/>
            <person name="Duncan S.H."/>
            <person name="Flint H.J."/>
        </authorList>
    </citation>
    <scope>NUCLEOTIDE SEQUENCE</scope>
    <source>
        <strain evidence="2">CGMCC 1.8884</strain>
    </source>
</reference>
<evidence type="ECO:0000313" key="2">
    <source>
        <dbReference type="EMBL" id="GGP30178.1"/>
    </source>
</evidence>
<dbReference type="EMBL" id="BMLZ01000021">
    <property type="protein sequence ID" value="GGP30178.1"/>
    <property type="molecule type" value="Genomic_DNA"/>
</dbReference>
<comment type="caution">
    <text evidence="1">The sequence shown here is derived from an EMBL/GenBank/DDBJ whole genome shotgun (WGS) entry which is preliminary data.</text>
</comment>
<evidence type="ECO:0008006" key="5">
    <source>
        <dbReference type="Google" id="ProtNLM"/>
    </source>
</evidence>
<dbReference type="EMBL" id="BMMA01000019">
    <property type="protein sequence ID" value="GGI85800.1"/>
    <property type="molecule type" value="Genomic_DNA"/>
</dbReference>
<dbReference type="AlphaFoldDB" id="A0AAV4K6M3"/>
<evidence type="ECO:0000313" key="1">
    <source>
        <dbReference type="EMBL" id="GGI85800.1"/>
    </source>
</evidence>
<protein>
    <recommendedName>
        <fullName evidence="5">SMI1/KNR4 family protein</fullName>
    </recommendedName>
</protein>
<reference evidence="1" key="4">
    <citation type="submission" date="2023-08" db="EMBL/GenBank/DDBJ databases">
        <authorList>
            <person name="Sun Q."/>
            <person name="Zhou Y."/>
        </authorList>
    </citation>
    <scope>NUCLEOTIDE SEQUENCE</scope>
    <source>
        <strain evidence="2">CGMCC 1.8884</strain>
        <strain evidence="1">CGMCC 1.8885</strain>
    </source>
</reference>
<proteinExistence type="predicted"/>
<gene>
    <name evidence="2" type="ORF">GCM10008021_18290</name>
    <name evidence="1" type="ORF">GCM10010914_20340</name>
</gene>
<evidence type="ECO:0000313" key="3">
    <source>
        <dbReference type="Proteomes" id="UP000630135"/>
    </source>
</evidence>
<reference evidence="1" key="2">
    <citation type="journal article" date="2014" name="Int. J. Syst. Evol. Microbiol.">
        <title>Complete genome sequence of Corynebacterium casei LMG S-19264T (=DSM 44701T), isolated from a smear-ripened cheese.</title>
        <authorList>
            <consortium name="US DOE Joint Genome Institute (JGI-PGF)"/>
            <person name="Walter F."/>
            <person name="Albersmeier A."/>
            <person name="Kalinowski J."/>
            <person name="Ruckert C."/>
        </authorList>
    </citation>
    <scope>NUCLEOTIDE SEQUENCE</scope>
    <source>
        <strain evidence="1">CGMCC 1.8885</strain>
    </source>
</reference>
<name>A0AAV4K6M3_9DEIO</name>
<organism evidence="1 4">
    <name type="scientific">Deinococcus wulumuqiensis</name>
    <dbReference type="NCBI Taxonomy" id="980427"/>
    <lineage>
        <taxon>Bacteria</taxon>
        <taxon>Thermotogati</taxon>
        <taxon>Deinococcota</taxon>
        <taxon>Deinococci</taxon>
        <taxon>Deinococcales</taxon>
        <taxon>Deinococcaceae</taxon>
        <taxon>Deinococcus</taxon>
    </lineage>
</organism>
<dbReference type="GeneID" id="59166873"/>
<reference evidence="3" key="3">
    <citation type="journal article" date="2019" name="Int. J. Syst. Evol. Microbiol.">
        <title>The Global Catalogue of Microorganisms (GCM) 10K type strain sequencing project: providing services to taxonomists for standard genome sequencing and annotation.</title>
        <authorList>
            <consortium name="The Broad Institute Genomics Platform"/>
            <consortium name="The Broad Institute Genome Sequencing Center for Infectious Disease"/>
            <person name="Wu L."/>
            <person name="Ma J."/>
        </authorList>
    </citation>
    <scope>NUCLEOTIDE SEQUENCE [LARGE SCALE GENOMIC DNA]</scope>
    <source>
        <strain evidence="3">CGMCC 1.8884</strain>
    </source>
</reference>
<evidence type="ECO:0000313" key="4">
    <source>
        <dbReference type="Proteomes" id="UP000652720"/>
    </source>
</evidence>
<dbReference type="Proteomes" id="UP000652720">
    <property type="component" value="Unassembled WGS sequence"/>
</dbReference>
<sequence>MNAAELIALLKTLPEETEIVVPGYEGGCDAVQGLKTVNVVTPPEFRDKIFGEYDFAPEGKPVAILFGQHGDGF</sequence>